<proteinExistence type="predicted"/>
<feature type="domain" description="Solute-binding protein family 5" evidence="3">
    <location>
        <begin position="119"/>
        <end position="390"/>
    </location>
</feature>
<protein>
    <submittedName>
        <fullName evidence="4">ABC transporter family substrate-binding protein</fullName>
    </submittedName>
</protein>
<dbReference type="EMBL" id="JABXJJ020000015">
    <property type="protein sequence ID" value="MDI5970481.1"/>
    <property type="molecule type" value="Genomic_DNA"/>
</dbReference>
<feature type="signal peptide" evidence="2">
    <location>
        <begin position="1"/>
        <end position="29"/>
    </location>
</feature>
<feature type="chain" id="PRO_5041641470" evidence="2">
    <location>
        <begin position="30"/>
        <end position="625"/>
    </location>
</feature>
<dbReference type="Gene3D" id="3.90.76.10">
    <property type="entry name" value="Dipeptide-binding Protein, Domain 1"/>
    <property type="match status" value="1"/>
</dbReference>
<dbReference type="PANTHER" id="PTHR30290">
    <property type="entry name" value="PERIPLASMIC BINDING COMPONENT OF ABC TRANSPORTER"/>
    <property type="match status" value="1"/>
</dbReference>
<dbReference type="InterPro" id="IPR000914">
    <property type="entry name" value="SBP_5_dom"/>
</dbReference>
<dbReference type="InterPro" id="IPR039424">
    <property type="entry name" value="SBP_5"/>
</dbReference>
<dbReference type="CDD" id="cd08501">
    <property type="entry name" value="PBP2_Lpqw"/>
    <property type="match status" value="1"/>
</dbReference>
<dbReference type="PANTHER" id="PTHR30290:SF65">
    <property type="entry name" value="MONOACYL PHOSPHATIDYLINOSITOL TETRAMANNOSIDE-BINDING PROTEIN LPQW-RELATED"/>
    <property type="match status" value="1"/>
</dbReference>
<reference evidence="4" key="1">
    <citation type="submission" date="2023-05" db="EMBL/GenBank/DDBJ databases">
        <title>Streptantibioticus silvisoli sp. nov., acidotolerant actinomycetes 1 from pine litter.</title>
        <authorList>
            <person name="Swiecimska M."/>
            <person name="Golinska P."/>
            <person name="Sangal V."/>
            <person name="Wachnowicz B."/>
            <person name="Goodfellow M."/>
        </authorList>
    </citation>
    <scope>NUCLEOTIDE SEQUENCE</scope>
    <source>
        <strain evidence="4">SL13</strain>
    </source>
</reference>
<dbReference type="GO" id="GO:0042597">
    <property type="term" value="C:periplasmic space"/>
    <property type="evidence" value="ECO:0007669"/>
    <property type="project" value="UniProtKB-ARBA"/>
</dbReference>
<accession>A0AA90JXS3</accession>
<dbReference type="GO" id="GO:0043190">
    <property type="term" value="C:ATP-binding cassette (ABC) transporter complex"/>
    <property type="evidence" value="ECO:0007669"/>
    <property type="project" value="InterPro"/>
</dbReference>
<dbReference type="GO" id="GO:0015833">
    <property type="term" value="P:peptide transport"/>
    <property type="evidence" value="ECO:0007669"/>
    <property type="project" value="TreeGrafter"/>
</dbReference>
<name>A0AA90JXS3_9ACTN</name>
<evidence type="ECO:0000256" key="1">
    <source>
        <dbReference type="SAM" id="MobiDB-lite"/>
    </source>
</evidence>
<dbReference type="PIRSF" id="PIRSF002741">
    <property type="entry name" value="MppA"/>
    <property type="match status" value="1"/>
</dbReference>
<keyword evidence="2" id="KW-0732">Signal</keyword>
<evidence type="ECO:0000256" key="2">
    <source>
        <dbReference type="SAM" id="SignalP"/>
    </source>
</evidence>
<dbReference type="Gene3D" id="3.40.190.10">
    <property type="entry name" value="Periplasmic binding protein-like II"/>
    <property type="match status" value="1"/>
</dbReference>
<dbReference type="Pfam" id="PF00496">
    <property type="entry name" value="SBP_bac_5"/>
    <property type="match status" value="1"/>
</dbReference>
<evidence type="ECO:0000313" key="4">
    <source>
        <dbReference type="EMBL" id="MDI5970481.1"/>
    </source>
</evidence>
<gene>
    <name evidence="4" type="ORF">POF50_014210</name>
</gene>
<dbReference type="GO" id="GO:1904680">
    <property type="term" value="F:peptide transmembrane transporter activity"/>
    <property type="evidence" value="ECO:0007669"/>
    <property type="project" value="TreeGrafter"/>
</dbReference>
<dbReference type="AlphaFoldDB" id="A0AA90JXS3"/>
<feature type="region of interest" description="Disordered" evidence="1">
    <location>
        <begin position="428"/>
        <end position="451"/>
    </location>
</feature>
<dbReference type="RefSeq" id="WP_271312969.1">
    <property type="nucleotide sequence ID" value="NZ_JABXJJ020000015.1"/>
</dbReference>
<dbReference type="PROSITE" id="PS51257">
    <property type="entry name" value="PROKAR_LIPOPROTEIN"/>
    <property type="match status" value="1"/>
</dbReference>
<evidence type="ECO:0000259" key="3">
    <source>
        <dbReference type="Pfam" id="PF00496"/>
    </source>
</evidence>
<dbReference type="SUPFAM" id="SSF53850">
    <property type="entry name" value="Periplasmic binding protein-like II"/>
    <property type="match status" value="1"/>
</dbReference>
<comment type="caution">
    <text evidence="4">The sequence shown here is derived from an EMBL/GenBank/DDBJ whole genome shotgun (WGS) entry which is preliminary data.</text>
</comment>
<dbReference type="Gene3D" id="3.10.105.10">
    <property type="entry name" value="Dipeptide-binding Protein, Domain 3"/>
    <property type="match status" value="1"/>
</dbReference>
<feature type="compositionally biased region" description="Low complexity" evidence="1">
    <location>
        <begin position="399"/>
        <end position="413"/>
    </location>
</feature>
<feature type="region of interest" description="Disordered" evidence="1">
    <location>
        <begin position="393"/>
        <end position="413"/>
    </location>
</feature>
<sequence>MHRTPRAGRRAVGAAAAAGVIAAATLATGCSSSSDSDREPAAIDIAATSRAAVHDGGTLRWAVDGMPDTLNAFQDGADQQTQTIAEATLPTLFTVDGHGRPQRDGDYLASADVTGSAPQTVVYHLNPKAVWSNGRHLGVSDFTAQWKALNGDDTDFYSAHNTGYDRVSKIQRGKDAREIKVTFSKPTAAWQSLFSPLYPREVTGSPNAFNEGVRDELPVSAGPFALQDLDTDNGTATLVRNRHWWGDRAKLRRLVLTAVPGDRRVAALKAKRVDVAAIDATELPAAGRIGGVAVRKAPGAEYTQLTLNGGGSGPLADERVRKAVARAIDRRQLAEYVLRPAGLPVRTLGNHLVLGSQFGYQDNSSAIGRPSVRSAQALLTEAGWQQGRTALASPTANKAAAPQASRPRAAASASGSAAASASALRPAGSGQADVAGAAKGESTVVEPTAVRTNATGNQLTLRFMLPAGSPTLDAVGDRIAHMLAGVGVRTEMDKVKDDSFFRDHVATGDFDLALYSWPGSAFPADDARPVYLKPLPQTDGSLDVRQNYSRVGTDQIDQLLDRAAGQLDARKARGLTQQADARIWAAAGSIPLYQPPQLVAERSDVVNAGAFGFRTPRFQDIGFRR</sequence>
<organism evidence="4">
    <name type="scientific">Streptantibioticus silvisoli</name>
    <dbReference type="NCBI Taxonomy" id="2705255"/>
    <lineage>
        <taxon>Bacteria</taxon>
        <taxon>Bacillati</taxon>
        <taxon>Actinomycetota</taxon>
        <taxon>Actinomycetes</taxon>
        <taxon>Kitasatosporales</taxon>
        <taxon>Streptomycetaceae</taxon>
        <taxon>Streptantibioticus</taxon>
    </lineage>
</organism>
<dbReference type="InterPro" id="IPR030678">
    <property type="entry name" value="Peptide/Ni-bd"/>
</dbReference>